<comment type="caution">
    <text evidence="1">The sequence shown here is derived from an EMBL/GenBank/DDBJ whole genome shotgun (WGS) entry which is preliminary data.</text>
</comment>
<evidence type="ECO:0000313" key="2">
    <source>
        <dbReference type="Proteomes" id="UP000236327"/>
    </source>
</evidence>
<evidence type="ECO:0000313" key="1">
    <source>
        <dbReference type="EMBL" id="PNU03127.1"/>
    </source>
</evidence>
<dbReference type="EMBL" id="LYMM01000058">
    <property type="protein sequence ID" value="PNU03127.1"/>
    <property type="molecule type" value="Genomic_DNA"/>
</dbReference>
<reference evidence="1 2" key="1">
    <citation type="submission" date="2016-05" db="EMBL/GenBank/DDBJ databases">
        <title>Complete genome sequence of Novosphingobium guangzhouense SA925(T).</title>
        <authorList>
            <person name="Sha S."/>
        </authorList>
    </citation>
    <scope>NUCLEOTIDE SEQUENCE [LARGE SCALE GENOMIC DNA]</scope>
    <source>
        <strain evidence="1 2">SA925</strain>
    </source>
</reference>
<dbReference type="RefSeq" id="WP_103098097.1">
    <property type="nucleotide sequence ID" value="NZ_LYMM01000058.1"/>
</dbReference>
<gene>
    <name evidence="1" type="ORF">A8V01_24910</name>
</gene>
<accession>A0A2K2FWF7</accession>
<name>A0A2K2FWF7_9SPHN</name>
<dbReference type="Proteomes" id="UP000236327">
    <property type="component" value="Unassembled WGS sequence"/>
</dbReference>
<organism evidence="1 2">
    <name type="scientific">Novosphingobium guangzhouense</name>
    <dbReference type="NCBI Taxonomy" id="1850347"/>
    <lineage>
        <taxon>Bacteria</taxon>
        <taxon>Pseudomonadati</taxon>
        <taxon>Pseudomonadota</taxon>
        <taxon>Alphaproteobacteria</taxon>
        <taxon>Sphingomonadales</taxon>
        <taxon>Sphingomonadaceae</taxon>
        <taxon>Novosphingobium</taxon>
    </lineage>
</organism>
<protein>
    <submittedName>
        <fullName evidence="1">Uncharacterized protein</fullName>
    </submittedName>
</protein>
<keyword evidence="2" id="KW-1185">Reference proteome</keyword>
<dbReference type="AlphaFoldDB" id="A0A2K2FWF7"/>
<dbReference type="OrthoDB" id="7595880at2"/>
<sequence>MAFINTIELRTLQDNVSSALRFLRGEGEKIAATEALVRAQYQLAAMADGIADPGLRGDANERYASDEIEIDDEPGTAPADGGTWVAAWVWVADPEEGECATCAASIETRVMPCDECGCLDEEA</sequence>
<proteinExistence type="predicted"/>